<keyword evidence="14" id="KW-0829">Tyrosine-protein kinase</keyword>
<feature type="transmembrane region" description="Helical" evidence="16">
    <location>
        <begin position="30"/>
        <end position="49"/>
    </location>
</feature>
<dbReference type="RefSeq" id="WP_290363732.1">
    <property type="nucleotide sequence ID" value="NZ_JAUFQU010000001.1"/>
</dbReference>
<dbReference type="InterPro" id="IPR027417">
    <property type="entry name" value="P-loop_NTPase"/>
</dbReference>
<evidence type="ECO:0000256" key="14">
    <source>
        <dbReference type="ARBA" id="ARBA00023137"/>
    </source>
</evidence>
<evidence type="ECO:0000256" key="15">
    <source>
        <dbReference type="ARBA" id="ARBA00051245"/>
    </source>
</evidence>
<feature type="transmembrane region" description="Helical" evidence="16">
    <location>
        <begin position="499"/>
        <end position="520"/>
    </location>
</feature>
<evidence type="ECO:0000256" key="1">
    <source>
        <dbReference type="ARBA" id="ARBA00004429"/>
    </source>
</evidence>
<comment type="catalytic activity">
    <reaction evidence="15">
        <text>L-tyrosyl-[protein] + ATP = O-phospho-L-tyrosyl-[protein] + ADP + H(+)</text>
        <dbReference type="Rhea" id="RHEA:10596"/>
        <dbReference type="Rhea" id="RHEA-COMP:10136"/>
        <dbReference type="Rhea" id="RHEA-COMP:20101"/>
        <dbReference type="ChEBI" id="CHEBI:15378"/>
        <dbReference type="ChEBI" id="CHEBI:30616"/>
        <dbReference type="ChEBI" id="CHEBI:46858"/>
        <dbReference type="ChEBI" id="CHEBI:61978"/>
        <dbReference type="ChEBI" id="CHEBI:456216"/>
        <dbReference type="EC" id="2.7.10.2"/>
    </reaction>
</comment>
<dbReference type="EMBL" id="JAUFQU010000001">
    <property type="protein sequence ID" value="MDN3707778.1"/>
    <property type="molecule type" value="Genomic_DNA"/>
</dbReference>
<evidence type="ECO:0000256" key="3">
    <source>
        <dbReference type="ARBA" id="ARBA00008883"/>
    </source>
</evidence>
<feature type="domain" description="Tyrosine-protein kinase G-rich" evidence="19">
    <location>
        <begin position="451"/>
        <end position="521"/>
    </location>
</feature>
<feature type="domain" description="Polysaccharide chain length determinant N-terminal" evidence="17">
    <location>
        <begin position="16"/>
        <end position="112"/>
    </location>
</feature>
<dbReference type="GO" id="GO:0004715">
    <property type="term" value="F:non-membrane spanning protein tyrosine kinase activity"/>
    <property type="evidence" value="ECO:0007669"/>
    <property type="project" value="UniProtKB-EC"/>
</dbReference>
<evidence type="ECO:0000256" key="10">
    <source>
        <dbReference type="ARBA" id="ARBA00022777"/>
    </source>
</evidence>
<comment type="similarity">
    <text evidence="2">Belongs to the CpsD/CapB family.</text>
</comment>
<comment type="subcellular location">
    <subcellularLocation>
        <location evidence="1">Cell inner membrane</location>
        <topology evidence="1">Multi-pass membrane protein</topology>
    </subcellularLocation>
</comment>
<dbReference type="EC" id="2.7.10.2" evidence="4"/>
<evidence type="ECO:0000256" key="13">
    <source>
        <dbReference type="ARBA" id="ARBA00023136"/>
    </source>
</evidence>
<evidence type="ECO:0000256" key="2">
    <source>
        <dbReference type="ARBA" id="ARBA00007316"/>
    </source>
</evidence>
<evidence type="ECO:0000259" key="19">
    <source>
        <dbReference type="Pfam" id="PF13807"/>
    </source>
</evidence>
<evidence type="ECO:0000256" key="6">
    <source>
        <dbReference type="ARBA" id="ARBA00022519"/>
    </source>
</evidence>
<dbReference type="PANTHER" id="PTHR32309">
    <property type="entry name" value="TYROSINE-PROTEIN KINASE"/>
    <property type="match status" value="1"/>
</dbReference>
<evidence type="ECO:0000259" key="17">
    <source>
        <dbReference type="Pfam" id="PF02706"/>
    </source>
</evidence>
<reference evidence="21" key="1">
    <citation type="journal article" date="2019" name="Int. J. Syst. Evol. Microbiol.">
        <title>The Global Catalogue of Microorganisms (GCM) 10K type strain sequencing project: providing services to taxonomists for standard genome sequencing and annotation.</title>
        <authorList>
            <consortium name="The Broad Institute Genomics Platform"/>
            <consortium name="The Broad Institute Genome Sequencing Center for Infectious Disease"/>
            <person name="Wu L."/>
            <person name="Ma J."/>
        </authorList>
    </citation>
    <scope>NUCLEOTIDE SEQUENCE [LARGE SCALE GENOMIC DNA]</scope>
    <source>
        <strain evidence="21">CECT 7184</strain>
    </source>
</reference>
<keyword evidence="8 16" id="KW-0812">Transmembrane</keyword>
<keyword evidence="9" id="KW-0547">Nucleotide-binding</keyword>
<dbReference type="InterPro" id="IPR003856">
    <property type="entry name" value="LPS_length_determ_N"/>
</dbReference>
<evidence type="ECO:0000259" key="18">
    <source>
        <dbReference type="Pfam" id="PF13614"/>
    </source>
</evidence>
<organism evidence="20 21">
    <name type="scientific">Paenimyroides ceti</name>
    <dbReference type="NCBI Taxonomy" id="395087"/>
    <lineage>
        <taxon>Bacteria</taxon>
        <taxon>Pseudomonadati</taxon>
        <taxon>Bacteroidota</taxon>
        <taxon>Flavobacteriia</taxon>
        <taxon>Flavobacteriales</taxon>
        <taxon>Flavobacteriaceae</taxon>
        <taxon>Paenimyroides</taxon>
    </lineage>
</organism>
<dbReference type="Pfam" id="PF13807">
    <property type="entry name" value="GNVR"/>
    <property type="match status" value="1"/>
</dbReference>
<dbReference type="InterPro" id="IPR025669">
    <property type="entry name" value="AAA_dom"/>
</dbReference>
<evidence type="ECO:0000256" key="8">
    <source>
        <dbReference type="ARBA" id="ARBA00022692"/>
    </source>
</evidence>
<dbReference type="InterPro" id="IPR005702">
    <property type="entry name" value="Wzc-like_C"/>
</dbReference>
<evidence type="ECO:0000313" key="20">
    <source>
        <dbReference type="EMBL" id="MDN3707778.1"/>
    </source>
</evidence>
<gene>
    <name evidence="20" type="ORF">QW060_11715</name>
</gene>
<keyword evidence="13 16" id="KW-0472">Membrane</keyword>
<protein>
    <recommendedName>
        <fullName evidence="4">non-specific protein-tyrosine kinase</fullName>
        <ecNumber evidence="4">2.7.10.2</ecNumber>
    </recommendedName>
</protein>
<dbReference type="Pfam" id="PF02706">
    <property type="entry name" value="Wzz"/>
    <property type="match status" value="1"/>
</dbReference>
<keyword evidence="5" id="KW-1003">Cell membrane</keyword>
<keyword evidence="7 20" id="KW-0808">Transferase</keyword>
<keyword evidence="21" id="KW-1185">Reference proteome</keyword>
<evidence type="ECO:0000256" key="11">
    <source>
        <dbReference type="ARBA" id="ARBA00022840"/>
    </source>
</evidence>
<evidence type="ECO:0000256" key="5">
    <source>
        <dbReference type="ARBA" id="ARBA00022475"/>
    </source>
</evidence>
<keyword evidence="6" id="KW-0997">Cell inner membrane</keyword>
<evidence type="ECO:0000256" key="7">
    <source>
        <dbReference type="ARBA" id="ARBA00022679"/>
    </source>
</evidence>
<dbReference type="CDD" id="cd05387">
    <property type="entry name" value="BY-kinase"/>
    <property type="match status" value="1"/>
</dbReference>
<dbReference type="Gene3D" id="3.40.50.300">
    <property type="entry name" value="P-loop containing nucleotide triphosphate hydrolases"/>
    <property type="match status" value="1"/>
</dbReference>
<evidence type="ECO:0000256" key="9">
    <source>
        <dbReference type="ARBA" id="ARBA00022741"/>
    </source>
</evidence>
<dbReference type="Pfam" id="PF13614">
    <property type="entry name" value="AAA_31"/>
    <property type="match status" value="1"/>
</dbReference>
<evidence type="ECO:0000256" key="4">
    <source>
        <dbReference type="ARBA" id="ARBA00011903"/>
    </source>
</evidence>
<dbReference type="SUPFAM" id="SSF52540">
    <property type="entry name" value="P-loop containing nucleoside triphosphate hydrolases"/>
    <property type="match status" value="1"/>
</dbReference>
<evidence type="ECO:0000256" key="12">
    <source>
        <dbReference type="ARBA" id="ARBA00022989"/>
    </source>
</evidence>
<comment type="similarity">
    <text evidence="3">Belongs to the etk/wzc family.</text>
</comment>
<proteinExistence type="inferred from homology"/>
<dbReference type="InterPro" id="IPR050445">
    <property type="entry name" value="Bact_polysacc_biosynth/exp"/>
</dbReference>
<keyword evidence="10" id="KW-0418">Kinase</keyword>
<evidence type="ECO:0000256" key="16">
    <source>
        <dbReference type="SAM" id="Phobius"/>
    </source>
</evidence>
<comment type="caution">
    <text evidence="20">The sequence shown here is derived from an EMBL/GenBank/DDBJ whole genome shotgun (WGS) entry which is preliminary data.</text>
</comment>
<feature type="domain" description="AAA" evidence="18">
    <location>
        <begin position="585"/>
        <end position="710"/>
    </location>
</feature>
<dbReference type="NCBIfam" id="TIGR01007">
    <property type="entry name" value="eps_fam"/>
    <property type="match status" value="1"/>
</dbReference>
<sequence length="794" mass="89669">MQNKNKNNDYNQFEDEQFDLRKLVEQYAYYWKWFVFSVITALLLAVVYLKFTTKQYEVNAQILLSEKGSKSSQLDAVTDVALGNISGNSNSAVLDQITILKSRRFLLKVVNQNKLYIKYNINKGFGSEEKLEKDAPLKLVMLNDSIKYSESFKDKIKIEILSNTQFKVLASEHIKPQTYQFGQKITTKMLGDILFLPNTKIDKSKGSQVVVSVNPIMSSVNGLRSSIKIVSADDKRSMIVNFSLVDNLKERATLIIDNLIDVYNEDIDEDNSKLAEVTTVFINERLKVVSGDLASVDQNLEKFKKENQLTNAEAEAEIFLKDASVIDKTILDNTTQLQIAKHLRQNLASPEHRLLPTNIGIQDISLNQSINAYNELVLEKEEYKKSMTGNNPVMESLNKNIADLKNSIQSSLSIYQNNIQTSLDAVQGKKEQITSRLSTLPQQERGFRDISRQQQIVESIYLFLLQKREEAEIKSAAKPDAIKVIDHAYAESNPVKPKGMIVVLIALILGFLFPFATIYLKMLLDNKIKDKEDFKKSFDGPILGEIPKSSQAIIEHNDRSSTAEAFRILRSNLNFLLPKNAATAKVVFVTSTIAGEGKSFISVNLSQILSMTNKKVLLIGADIRAPKLLSYLNLSNQGYTPLGLSNYLADESLTVENILISQPGNYKFDLIHSGVIPPNPSELLLNNRFSEVIDYANENYDFIIVDSAPVSLVDDTLAIAKLADVTLYVARSNYLDKRFLPFINEMRHSKKLYNMAVIINDVNYDKGYGYGRGYGYGYGESHVKKNKWNIFKKD</sequence>
<keyword evidence="12 16" id="KW-1133">Transmembrane helix</keyword>
<accession>A0ABT8CTD6</accession>
<evidence type="ECO:0000313" key="21">
    <source>
        <dbReference type="Proteomes" id="UP001242368"/>
    </source>
</evidence>
<keyword evidence="11" id="KW-0067">ATP-binding</keyword>
<dbReference type="Proteomes" id="UP001242368">
    <property type="component" value="Unassembled WGS sequence"/>
</dbReference>
<dbReference type="PANTHER" id="PTHR32309:SF13">
    <property type="entry name" value="FERRIC ENTEROBACTIN TRANSPORT PROTEIN FEPE"/>
    <property type="match status" value="1"/>
</dbReference>
<dbReference type="InterPro" id="IPR032807">
    <property type="entry name" value="GNVR"/>
</dbReference>
<name>A0ABT8CTD6_9FLAO</name>